<dbReference type="InParanoid" id="G5A738"/>
<keyword evidence="2" id="KW-1185">Reference proteome</keyword>
<proteinExistence type="predicted"/>
<dbReference type="Proteomes" id="UP000002640">
    <property type="component" value="Unassembled WGS sequence"/>
</dbReference>
<dbReference type="RefSeq" id="XP_009535776.1">
    <property type="nucleotide sequence ID" value="XM_009537481.1"/>
</dbReference>
<dbReference type="EMBL" id="JH159160">
    <property type="protein sequence ID" value="EGZ09143.1"/>
    <property type="molecule type" value="Genomic_DNA"/>
</dbReference>
<reference evidence="1 2" key="1">
    <citation type="journal article" date="2006" name="Science">
        <title>Phytophthora genome sequences uncover evolutionary origins and mechanisms of pathogenesis.</title>
        <authorList>
            <person name="Tyler B.M."/>
            <person name="Tripathy S."/>
            <person name="Zhang X."/>
            <person name="Dehal P."/>
            <person name="Jiang R.H."/>
            <person name="Aerts A."/>
            <person name="Arredondo F.D."/>
            <person name="Baxter L."/>
            <person name="Bensasson D."/>
            <person name="Beynon J.L."/>
            <person name="Chapman J."/>
            <person name="Damasceno C.M."/>
            <person name="Dorrance A.E."/>
            <person name="Dou D."/>
            <person name="Dickerman A.W."/>
            <person name="Dubchak I.L."/>
            <person name="Garbelotto M."/>
            <person name="Gijzen M."/>
            <person name="Gordon S.G."/>
            <person name="Govers F."/>
            <person name="Grunwald N.J."/>
            <person name="Huang W."/>
            <person name="Ivors K.L."/>
            <person name="Jones R.W."/>
            <person name="Kamoun S."/>
            <person name="Krampis K."/>
            <person name="Lamour K.H."/>
            <person name="Lee M.K."/>
            <person name="McDonald W.H."/>
            <person name="Medina M."/>
            <person name="Meijer H.J."/>
            <person name="Nordberg E.K."/>
            <person name="Maclean D.J."/>
            <person name="Ospina-Giraldo M.D."/>
            <person name="Morris P.F."/>
            <person name="Phuntumart V."/>
            <person name="Putnam N.H."/>
            <person name="Rash S."/>
            <person name="Rose J.K."/>
            <person name="Sakihama Y."/>
            <person name="Salamov A.A."/>
            <person name="Savidor A."/>
            <person name="Scheuring C.F."/>
            <person name="Smith B.M."/>
            <person name="Sobral B.W."/>
            <person name="Terry A."/>
            <person name="Torto-Alalibo T.A."/>
            <person name="Win J."/>
            <person name="Xu Z."/>
            <person name="Zhang H."/>
            <person name="Grigoriev I.V."/>
            <person name="Rokhsar D.S."/>
            <person name="Boore J.L."/>
        </authorList>
    </citation>
    <scope>NUCLEOTIDE SEQUENCE [LARGE SCALE GENOMIC DNA]</scope>
    <source>
        <strain evidence="1 2">P6497</strain>
    </source>
</reference>
<organism evidence="1 2">
    <name type="scientific">Phytophthora sojae (strain P6497)</name>
    <name type="common">Soybean stem and root rot agent</name>
    <name type="synonym">Phytophthora megasperma f. sp. glycines</name>
    <dbReference type="NCBI Taxonomy" id="1094619"/>
    <lineage>
        <taxon>Eukaryota</taxon>
        <taxon>Sar</taxon>
        <taxon>Stramenopiles</taxon>
        <taxon>Oomycota</taxon>
        <taxon>Peronosporomycetes</taxon>
        <taxon>Peronosporales</taxon>
        <taxon>Peronosporaceae</taxon>
        <taxon>Phytophthora</taxon>
    </lineage>
</organism>
<feature type="non-terminal residue" evidence="1">
    <location>
        <position position="1"/>
    </location>
</feature>
<dbReference type="KEGG" id="psoj:PHYSODRAFT_525552"/>
<evidence type="ECO:0008006" key="3">
    <source>
        <dbReference type="Google" id="ProtNLM"/>
    </source>
</evidence>
<gene>
    <name evidence="1" type="ORF">PHYSODRAFT_525552</name>
</gene>
<dbReference type="AlphaFoldDB" id="G5A738"/>
<protein>
    <recommendedName>
        <fullName evidence="3">Jacalin-type lectin domain-containing protein</fullName>
    </recommendedName>
</protein>
<evidence type="ECO:0000313" key="1">
    <source>
        <dbReference type="EMBL" id="EGZ09143.1"/>
    </source>
</evidence>
<evidence type="ECO:0000313" key="2">
    <source>
        <dbReference type="Proteomes" id="UP000002640"/>
    </source>
</evidence>
<accession>G5A738</accession>
<name>G5A738_PHYSP</name>
<sequence length="57" mass="5941">YATTTFQFGQRISGGTRATKIGSDSAPAGYLLGRFLGTSGVELDSVAAVWTSINKVD</sequence>
<dbReference type="GeneID" id="20660882"/>